<dbReference type="EMBL" id="GU269271">
    <property type="protein sequence ID" value="ADB03054.1"/>
    <property type="molecule type" value="Genomic_DNA"/>
</dbReference>
<comment type="subcellular location">
    <subcellularLocation>
        <location evidence="1">Membrane</location>
        <topology evidence="1">Multi-pass membrane protein</topology>
    </subcellularLocation>
</comment>
<evidence type="ECO:0000256" key="3">
    <source>
        <dbReference type="ARBA" id="ARBA00021096"/>
    </source>
</evidence>
<dbReference type="AlphaFoldDB" id="E2DYW5"/>
<evidence type="ECO:0000256" key="5">
    <source>
        <dbReference type="ARBA" id="ARBA00022989"/>
    </source>
</evidence>
<evidence type="ECO:0000256" key="4">
    <source>
        <dbReference type="ARBA" id="ARBA00022692"/>
    </source>
</evidence>
<dbReference type="GO" id="GO:0016020">
    <property type="term" value="C:membrane"/>
    <property type="evidence" value="ECO:0007669"/>
    <property type="project" value="UniProtKB-SubCell"/>
</dbReference>
<feature type="domain" description="NADH:quinone oxidoreductase/Mrp antiporter transmembrane" evidence="9">
    <location>
        <begin position="106"/>
        <end position="370"/>
    </location>
</feature>
<evidence type="ECO:0000259" key="10">
    <source>
        <dbReference type="Pfam" id="PF00662"/>
    </source>
</evidence>
<feature type="transmembrane region" description="Helical" evidence="8">
    <location>
        <begin position="366"/>
        <end position="387"/>
    </location>
</feature>
<proteinExistence type="inferred from homology"/>
<dbReference type="Pfam" id="PF00361">
    <property type="entry name" value="Proton_antipo_M"/>
    <property type="match status" value="1"/>
</dbReference>
<gene>
    <name evidence="11" type="primary">nad5</name>
</gene>
<feature type="transmembrane region" description="Helical" evidence="8">
    <location>
        <begin position="408"/>
        <end position="430"/>
    </location>
</feature>
<dbReference type="EC" id="7.1.1.2" evidence="2 8"/>
<evidence type="ECO:0000256" key="8">
    <source>
        <dbReference type="RuleBase" id="RU003404"/>
    </source>
</evidence>
<organism evidence="11">
    <name type="scientific">Paphia euglypta</name>
    <dbReference type="NCBI Taxonomy" id="345428"/>
    <lineage>
        <taxon>Eukaryota</taxon>
        <taxon>Metazoa</taxon>
        <taxon>Spiralia</taxon>
        <taxon>Lophotrochozoa</taxon>
        <taxon>Mollusca</taxon>
        <taxon>Bivalvia</taxon>
        <taxon>Autobranchia</taxon>
        <taxon>Heteroconchia</taxon>
        <taxon>Euheterodonta</taxon>
        <taxon>Imparidentia</taxon>
        <taxon>Neoheterodontei</taxon>
        <taxon>Venerida</taxon>
        <taxon>Veneroidea</taxon>
        <taxon>Veneridae</taxon>
        <taxon>Paphia</taxon>
    </lineage>
</organism>
<dbReference type="GO" id="GO:0015990">
    <property type="term" value="P:electron transport coupled proton transport"/>
    <property type="evidence" value="ECO:0007669"/>
    <property type="project" value="TreeGrafter"/>
</dbReference>
<protein>
    <recommendedName>
        <fullName evidence="3 8">NADH-ubiquinone oxidoreductase chain 5</fullName>
        <ecNumber evidence="2 8">7.1.1.2</ecNumber>
    </recommendedName>
</protein>
<keyword evidence="4 8" id="KW-0812">Transmembrane</keyword>
<dbReference type="GO" id="GO:0008137">
    <property type="term" value="F:NADH dehydrogenase (ubiquinone) activity"/>
    <property type="evidence" value="ECO:0007669"/>
    <property type="project" value="UniProtKB-EC"/>
</dbReference>
<evidence type="ECO:0000256" key="7">
    <source>
        <dbReference type="ARBA" id="ARBA00049551"/>
    </source>
</evidence>
<keyword evidence="5 8" id="KW-1133">Transmembrane helix</keyword>
<comment type="catalytic activity">
    <reaction evidence="7 8">
        <text>a ubiquinone + NADH + 5 H(+)(in) = a ubiquinol + NAD(+) + 4 H(+)(out)</text>
        <dbReference type="Rhea" id="RHEA:29091"/>
        <dbReference type="Rhea" id="RHEA-COMP:9565"/>
        <dbReference type="Rhea" id="RHEA-COMP:9566"/>
        <dbReference type="ChEBI" id="CHEBI:15378"/>
        <dbReference type="ChEBI" id="CHEBI:16389"/>
        <dbReference type="ChEBI" id="CHEBI:17976"/>
        <dbReference type="ChEBI" id="CHEBI:57540"/>
        <dbReference type="ChEBI" id="CHEBI:57945"/>
        <dbReference type="EC" id="7.1.1.2"/>
    </reaction>
</comment>
<feature type="transmembrane region" description="Helical" evidence="8">
    <location>
        <begin position="322"/>
        <end position="346"/>
    </location>
</feature>
<name>E2DYW5_9BIVA</name>
<accession>E2DYW5</accession>
<keyword evidence="8" id="KW-0830">Ubiquinone</keyword>
<dbReference type="InterPro" id="IPR001516">
    <property type="entry name" value="Proton_antipo_N"/>
</dbReference>
<dbReference type="PRINTS" id="PR01434">
    <property type="entry name" value="NADHDHGNASE5"/>
</dbReference>
<reference evidence="11" key="1">
    <citation type="journal article" date="2010" name="Genome">
        <title>The mitogenome of Paphia euglypta (Bivalvia: Veneridae) and comparative mitogenomic analyses of three venerids.</title>
        <authorList>
            <person name="Xu X."/>
            <person name="Wu X."/>
            <person name="Yu Z."/>
        </authorList>
    </citation>
    <scope>NUCLEOTIDE SEQUENCE</scope>
    <source>
        <tissue evidence="11">Adductor muscle</tissue>
    </source>
</reference>
<comment type="function">
    <text evidence="8">Core subunit of the mitochondrial membrane respiratory chain NADH dehydrogenase (Complex I) which catalyzes electron transfer from NADH through the respiratory chain, using ubiquinone as an electron acceptor. Essential for the catalytic activity and assembly of complex I.</text>
</comment>
<dbReference type="Pfam" id="PF00662">
    <property type="entry name" value="Proton_antipo_N"/>
    <property type="match status" value="1"/>
</dbReference>
<feature type="transmembrane region" description="Helical" evidence="8">
    <location>
        <begin position="539"/>
        <end position="557"/>
    </location>
</feature>
<feature type="transmembrane region" description="Helical" evidence="8">
    <location>
        <begin position="111"/>
        <end position="127"/>
    </location>
</feature>
<keyword evidence="8" id="KW-0813">Transport</keyword>
<feature type="transmembrane region" description="Helical" evidence="8">
    <location>
        <begin position="235"/>
        <end position="254"/>
    </location>
</feature>
<feature type="transmembrane region" description="Helical" evidence="8">
    <location>
        <begin position="285"/>
        <end position="310"/>
    </location>
</feature>
<dbReference type="PANTHER" id="PTHR42829">
    <property type="entry name" value="NADH-UBIQUINONE OXIDOREDUCTASE CHAIN 5"/>
    <property type="match status" value="1"/>
</dbReference>
<feature type="domain" description="NADH-Ubiquinone oxidoreductase (complex I) chain 5 N-terminal" evidence="10">
    <location>
        <begin position="43"/>
        <end position="84"/>
    </location>
</feature>
<dbReference type="GO" id="GO:0003954">
    <property type="term" value="F:NADH dehydrogenase activity"/>
    <property type="evidence" value="ECO:0007669"/>
    <property type="project" value="TreeGrafter"/>
</dbReference>
<sequence length="558" mass="62268">MNGVITCFLLCFAFLCTMKVMNLAGGVTLVLEWEMSEKFLSEMSFLLVVDWVSCSFVSSVLFISGCVGLFSNFYMAHDSFIERFTHLIQVFVLSMVILILFPGFWSMMVGWDGLGVVSFLLVVYYINSESLSAGMITAISNRIGDVCFIMVISVLNCFLSFSYMSGNVFIVSFLGVLIMLGSMTKSAQVPFSAWLPEAMAAPTPVSTLVHSSTLVTAGVYVLIRFMEYLGEFEKSVLMVVSFITIIMAGSSGSLEVDMKKVVALSTLSQVGMMMFTLSMGSNEVAYFHLLVHAFFKALMFMCVGGVIFYSGGYQDARFLGGIWFKLPLTSCLLIFSNLSLMGLPFLSGFYSKELIMGTYLVGNCSWISSILLLFSLGFTMCYAVRMMMLMLMDMGSCSWIHFKMENGFYIASLVLMSNGAAAMAVFMQLYLSSFENKILFMQGSIFYSFMGNLSVVLLNVIVLLILFKFSPVSKILKSIFSSMWFLKPMSGNIISKFFLINVSKFVNSVEMSVIRGYLFQDGLKLMVLGLSNKFRKMNFSLIGLALFYCVCFMVLVYY</sequence>
<evidence type="ECO:0000256" key="1">
    <source>
        <dbReference type="ARBA" id="ARBA00004141"/>
    </source>
</evidence>
<geneLocation type="mitochondrion" evidence="11"/>
<evidence type="ECO:0000256" key="6">
    <source>
        <dbReference type="ARBA" id="ARBA00023136"/>
    </source>
</evidence>
<evidence type="ECO:0000259" key="9">
    <source>
        <dbReference type="Pfam" id="PF00361"/>
    </source>
</evidence>
<dbReference type="GO" id="GO:0042773">
    <property type="term" value="P:ATP synthesis coupled electron transport"/>
    <property type="evidence" value="ECO:0007669"/>
    <property type="project" value="InterPro"/>
</dbReference>
<keyword evidence="8 11" id="KW-0496">Mitochondrion</keyword>
<evidence type="ECO:0000313" key="11">
    <source>
        <dbReference type="EMBL" id="ADB03054.1"/>
    </source>
</evidence>
<feature type="transmembrane region" description="Helical" evidence="8">
    <location>
        <begin position="48"/>
        <end position="75"/>
    </location>
</feature>
<dbReference type="InterPro" id="IPR001750">
    <property type="entry name" value="ND/Mrp_TM"/>
</dbReference>
<comment type="similarity">
    <text evidence="8">Belongs to the complex I subunit 5 family.</text>
</comment>
<feature type="transmembrane region" description="Helical" evidence="8">
    <location>
        <begin position="261"/>
        <end position="279"/>
    </location>
</feature>
<evidence type="ECO:0000256" key="2">
    <source>
        <dbReference type="ARBA" id="ARBA00012944"/>
    </source>
</evidence>
<feature type="transmembrane region" description="Helical" evidence="8">
    <location>
        <begin position="167"/>
        <end position="184"/>
    </location>
</feature>
<feature type="transmembrane region" description="Helical" evidence="8">
    <location>
        <begin position="87"/>
        <end position="105"/>
    </location>
</feature>
<keyword evidence="8" id="KW-0520">NAD</keyword>
<feature type="transmembrane region" description="Helical" evidence="8">
    <location>
        <begin position="445"/>
        <end position="467"/>
    </location>
</feature>
<dbReference type="PANTHER" id="PTHR42829:SF2">
    <property type="entry name" value="NADH-UBIQUINONE OXIDOREDUCTASE CHAIN 5"/>
    <property type="match status" value="1"/>
</dbReference>
<dbReference type="InterPro" id="IPR003945">
    <property type="entry name" value="NU5C-like"/>
</dbReference>
<keyword evidence="6 8" id="KW-0472">Membrane</keyword>